<comment type="caution">
    <text evidence="2">The sequence shown here is derived from an EMBL/GenBank/DDBJ whole genome shotgun (WGS) entry which is preliminary data.</text>
</comment>
<gene>
    <name evidence="2" type="ORF">RDB_LOCUS152050</name>
</gene>
<protein>
    <submittedName>
        <fullName evidence="2">Uncharacterized protein</fullName>
    </submittedName>
</protein>
<organism evidence="2 3">
    <name type="scientific">Rhizoctonia solani</name>
    <dbReference type="NCBI Taxonomy" id="456999"/>
    <lineage>
        <taxon>Eukaryota</taxon>
        <taxon>Fungi</taxon>
        <taxon>Dikarya</taxon>
        <taxon>Basidiomycota</taxon>
        <taxon>Agaricomycotina</taxon>
        <taxon>Agaricomycetes</taxon>
        <taxon>Cantharellales</taxon>
        <taxon>Ceratobasidiaceae</taxon>
        <taxon>Rhizoctonia</taxon>
    </lineage>
</organism>
<evidence type="ECO:0000313" key="3">
    <source>
        <dbReference type="Proteomes" id="UP000663843"/>
    </source>
</evidence>
<sequence>MEWTKVTTDLEKPMLSRRRSNWSTTGRPFPTAHHEPSKYKFGNAEKQEWHKDFEACIERCRALIPITTSAITAPTTPAPATPSATHRQSPELAPLPSTSTPIPIPESPTAASNFGGTRRLSTTPGKAGTSSLSPDTTSPVLGSDTGQPTTREEGQSPDTIGLDESINDCPNTTGPTDATRSEPKSNPDFPCRSTSGSPAPVSSVLPIKAPKARPSKGRVNKAVLLPETFSEARQTRLGAKRKAEEEATKVKRRTRSKK</sequence>
<reference evidence="2" key="1">
    <citation type="submission" date="2021-01" db="EMBL/GenBank/DDBJ databases">
        <authorList>
            <person name="Kaushik A."/>
        </authorList>
    </citation>
    <scope>NUCLEOTIDE SEQUENCE</scope>
    <source>
        <strain evidence="2">AG2-2IIIB</strain>
    </source>
</reference>
<evidence type="ECO:0000313" key="2">
    <source>
        <dbReference type="EMBL" id="CAE6510448.1"/>
    </source>
</evidence>
<feature type="compositionally biased region" description="Basic residues" evidence="1">
    <location>
        <begin position="210"/>
        <end position="219"/>
    </location>
</feature>
<feature type="region of interest" description="Disordered" evidence="1">
    <location>
        <begin position="71"/>
        <end position="258"/>
    </location>
</feature>
<dbReference type="Proteomes" id="UP000663843">
    <property type="component" value="Unassembled WGS sequence"/>
</dbReference>
<name>A0A8H3HHS0_9AGAM</name>
<dbReference type="EMBL" id="CAJMWT010005865">
    <property type="protein sequence ID" value="CAE6510448.1"/>
    <property type="molecule type" value="Genomic_DNA"/>
</dbReference>
<dbReference type="AlphaFoldDB" id="A0A8H3HHS0"/>
<proteinExistence type="predicted"/>
<accession>A0A8H3HHS0</accession>
<evidence type="ECO:0000256" key="1">
    <source>
        <dbReference type="SAM" id="MobiDB-lite"/>
    </source>
</evidence>
<feature type="compositionally biased region" description="Polar residues" evidence="1">
    <location>
        <begin position="119"/>
        <end position="149"/>
    </location>
</feature>
<feature type="region of interest" description="Disordered" evidence="1">
    <location>
        <begin position="1"/>
        <end position="41"/>
    </location>
</feature>
<feature type="compositionally biased region" description="Polar residues" evidence="1">
    <location>
        <begin position="168"/>
        <end position="178"/>
    </location>
</feature>
<feature type="compositionally biased region" description="Basic and acidic residues" evidence="1">
    <location>
        <begin position="32"/>
        <end position="41"/>
    </location>
</feature>
<feature type="compositionally biased region" description="Low complexity" evidence="1">
    <location>
        <begin position="92"/>
        <end position="112"/>
    </location>
</feature>